<dbReference type="Proteomes" id="UP000831796">
    <property type="component" value="Chromosome"/>
</dbReference>
<sequence length="522" mass="58786">MFSNPPNSPTAWYRLLTAALVSCALSLPAVGQTQLATAVKLNKKELLGAALQLQNGTVALFVSKPQEGNVRVLLLNTDGKLRWEKSLTKMQTAFRKGPGTAAANQPNGVPIESLYPTLDPLEVFAVGNTIYAAEVVDQDLNRNVKKENINAHDILLQRLDSTGEKKEQILTYAAISPSTTVSSFLSYVEDNTFYQISREVNYRKDTDEVYLNSFSLTGKDTQHIRLPLAKPGPGKTPNFKEDWHLLTRYKGITYFSRRFKSTKGSTAEHVVEQRFELLGFDNKGQLVASVQPELQLGAYRTVGKNLHEPSFYIDQANESIVFCGAYQKTSKNKQAPNPTTEGFFFERYDLGGRLLSHKQVVYANALSDKHKGLAKQLQETDEVTIIPDNITRKLAAEVKIADGYVTMYFDPNLKFERSVFLTDKERNKLSDNIWLQYVLAPNVKNFSYNAAGSTTPKIDETLPIYYFLESSPLYLTLYDNLLKVPEDEHIRYYVSQATSRSKPLLVDYTKQNHGVINVYTIK</sequence>
<organism evidence="2 3">
    <name type="scientific">Hymenobacter cellulosilyticus</name>
    <dbReference type="NCBI Taxonomy" id="2932248"/>
    <lineage>
        <taxon>Bacteria</taxon>
        <taxon>Pseudomonadati</taxon>
        <taxon>Bacteroidota</taxon>
        <taxon>Cytophagia</taxon>
        <taxon>Cytophagales</taxon>
        <taxon>Hymenobacteraceae</taxon>
        <taxon>Hymenobacter</taxon>
    </lineage>
</organism>
<evidence type="ECO:0000313" key="3">
    <source>
        <dbReference type="Proteomes" id="UP000831796"/>
    </source>
</evidence>
<feature type="chain" id="PRO_5035805875" evidence="1">
    <location>
        <begin position="32"/>
        <end position="522"/>
    </location>
</feature>
<dbReference type="EMBL" id="CP095046">
    <property type="protein sequence ID" value="UOQ71260.1"/>
    <property type="molecule type" value="Genomic_DNA"/>
</dbReference>
<reference evidence="2" key="1">
    <citation type="submission" date="2022-04" db="EMBL/GenBank/DDBJ databases">
        <title>Hymenobacter sp. isolated from the air.</title>
        <authorList>
            <person name="Won M."/>
            <person name="Lee C.-M."/>
            <person name="Woen H.-Y."/>
            <person name="Kwon S.-W."/>
        </authorList>
    </citation>
    <scope>NUCLEOTIDE SEQUENCE</scope>
    <source>
        <strain evidence="2">5116S-3</strain>
    </source>
</reference>
<dbReference type="RefSeq" id="WP_244674668.1">
    <property type="nucleotide sequence ID" value="NZ_CP095046.1"/>
</dbReference>
<feature type="signal peptide" evidence="1">
    <location>
        <begin position="1"/>
        <end position="31"/>
    </location>
</feature>
<keyword evidence="1" id="KW-0732">Signal</keyword>
<accession>A0A8T9Q661</accession>
<dbReference type="KEGG" id="hcu:MUN79_21810"/>
<gene>
    <name evidence="2" type="ORF">MUN79_21810</name>
</gene>
<name>A0A8T9Q661_9BACT</name>
<evidence type="ECO:0000313" key="2">
    <source>
        <dbReference type="EMBL" id="UOQ71260.1"/>
    </source>
</evidence>
<protein>
    <submittedName>
        <fullName evidence="2">Uncharacterized protein</fullName>
    </submittedName>
</protein>
<proteinExistence type="predicted"/>
<evidence type="ECO:0000256" key="1">
    <source>
        <dbReference type="SAM" id="SignalP"/>
    </source>
</evidence>
<keyword evidence="3" id="KW-1185">Reference proteome</keyword>
<dbReference type="AlphaFoldDB" id="A0A8T9Q661"/>